<dbReference type="InterPro" id="IPR055198">
    <property type="entry name" value="NSD_PHD"/>
</dbReference>
<dbReference type="PANTHER" id="PTHR46235">
    <property type="entry name" value="PHD FINGER-CONTAINING PROTEIN DDB_G0268158"/>
    <property type="match status" value="1"/>
</dbReference>
<feature type="domain" description="Zinc finger PHD-type" evidence="5">
    <location>
        <begin position="447"/>
        <end position="522"/>
    </location>
</feature>
<keyword evidence="1" id="KW-0479">Metal-binding</keyword>
<feature type="region of interest" description="Disordered" evidence="4">
    <location>
        <begin position="975"/>
        <end position="1020"/>
    </location>
</feature>
<feature type="domain" description="Zinc finger PHD-type" evidence="5">
    <location>
        <begin position="381"/>
        <end position="446"/>
    </location>
</feature>
<dbReference type="InterPro" id="IPR029063">
    <property type="entry name" value="SAM-dependent_MTases_sf"/>
</dbReference>
<feature type="compositionally biased region" description="Basic residues" evidence="4">
    <location>
        <begin position="1062"/>
        <end position="1075"/>
    </location>
</feature>
<dbReference type="EMBL" id="SZYD01000480">
    <property type="protein sequence ID" value="KAD1787787.1"/>
    <property type="molecule type" value="Genomic_DNA"/>
</dbReference>
<feature type="compositionally biased region" description="Basic and acidic residues" evidence="4">
    <location>
        <begin position="575"/>
        <end position="588"/>
    </location>
</feature>
<accession>A0A5N6LI59</accession>
<dbReference type="GO" id="GO:0008270">
    <property type="term" value="F:zinc ion binding"/>
    <property type="evidence" value="ECO:0007669"/>
    <property type="project" value="UniProtKB-KW"/>
</dbReference>
<keyword evidence="3" id="KW-0862">Zinc</keyword>
<feature type="compositionally biased region" description="Basic and acidic residues" evidence="4">
    <location>
        <begin position="1045"/>
        <end position="1061"/>
    </location>
</feature>
<keyword evidence="7" id="KW-1185">Reference proteome</keyword>
<evidence type="ECO:0000256" key="1">
    <source>
        <dbReference type="ARBA" id="ARBA00022723"/>
    </source>
</evidence>
<feature type="region of interest" description="Disordered" evidence="4">
    <location>
        <begin position="545"/>
        <end position="634"/>
    </location>
</feature>
<evidence type="ECO:0000259" key="5">
    <source>
        <dbReference type="SMART" id="SM00249"/>
    </source>
</evidence>
<dbReference type="InterPro" id="IPR058939">
    <property type="entry name" value="Mtase_EDM2"/>
</dbReference>
<comment type="caution">
    <text evidence="6">The sequence shown here is derived from an EMBL/GenBank/DDBJ whole genome shotgun (WGS) entry which is preliminary data.</text>
</comment>
<dbReference type="SMART" id="SM00249">
    <property type="entry name" value="PHD"/>
    <property type="match status" value="2"/>
</dbReference>
<organism evidence="6 7">
    <name type="scientific">Mikania micrantha</name>
    <name type="common">bitter vine</name>
    <dbReference type="NCBI Taxonomy" id="192012"/>
    <lineage>
        <taxon>Eukaryota</taxon>
        <taxon>Viridiplantae</taxon>
        <taxon>Streptophyta</taxon>
        <taxon>Embryophyta</taxon>
        <taxon>Tracheophyta</taxon>
        <taxon>Spermatophyta</taxon>
        <taxon>Magnoliopsida</taxon>
        <taxon>eudicotyledons</taxon>
        <taxon>Gunneridae</taxon>
        <taxon>Pentapetalae</taxon>
        <taxon>asterids</taxon>
        <taxon>campanulids</taxon>
        <taxon>Asterales</taxon>
        <taxon>Asteraceae</taxon>
        <taxon>Asteroideae</taxon>
        <taxon>Heliantheae alliance</taxon>
        <taxon>Eupatorieae</taxon>
        <taxon>Mikania</taxon>
    </lineage>
</organism>
<feature type="compositionally biased region" description="Polar residues" evidence="4">
    <location>
        <begin position="622"/>
        <end position="634"/>
    </location>
</feature>
<feature type="compositionally biased region" description="Basic and acidic residues" evidence="4">
    <location>
        <begin position="1076"/>
        <end position="1085"/>
    </location>
</feature>
<feature type="region of interest" description="Disordered" evidence="4">
    <location>
        <begin position="1034"/>
        <end position="1121"/>
    </location>
</feature>
<feature type="compositionally biased region" description="Polar residues" evidence="4">
    <location>
        <begin position="978"/>
        <end position="1020"/>
    </location>
</feature>
<keyword evidence="2" id="KW-0863">Zinc-finger</keyword>
<feature type="compositionally biased region" description="Basic and acidic residues" evidence="4">
    <location>
        <begin position="1109"/>
        <end position="1118"/>
    </location>
</feature>
<feature type="compositionally biased region" description="Polar residues" evidence="4">
    <location>
        <begin position="563"/>
        <end position="572"/>
    </location>
</feature>
<dbReference type="InterPro" id="IPR001965">
    <property type="entry name" value="Znf_PHD"/>
</dbReference>
<reference evidence="6 7" key="1">
    <citation type="submission" date="2019-05" db="EMBL/GenBank/DDBJ databases">
        <title>Mikania micrantha, genome provides insights into the molecular mechanism of rapid growth.</title>
        <authorList>
            <person name="Liu B."/>
        </authorList>
    </citation>
    <scope>NUCLEOTIDE SEQUENCE [LARGE SCALE GENOMIC DNA]</scope>
    <source>
        <strain evidence="6">NLD-2019</strain>
        <tissue evidence="6">Leaf</tissue>
    </source>
</reference>
<dbReference type="Proteomes" id="UP000326396">
    <property type="component" value="Unassembled WGS sequence"/>
</dbReference>
<evidence type="ECO:0000313" key="7">
    <source>
        <dbReference type="Proteomes" id="UP000326396"/>
    </source>
</evidence>
<evidence type="ECO:0000256" key="2">
    <source>
        <dbReference type="ARBA" id="ARBA00022771"/>
    </source>
</evidence>
<name>A0A5N6LI59_9ASTR</name>
<evidence type="ECO:0000313" key="6">
    <source>
        <dbReference type="EMBL" id="KAD1787787.1"/>
    </source>
</evidence>
<evidence type="ECO:0000256" key="4">
    <source>
        <dbReference type="SAM" id="MobiDB-lite"/>
    </source>
</evidence>
<dbReference type="InterPro" id="IPR013083">
    <property type="entry name" value="Znf_RING/FYVE/PHD"/>
</dbReference>
<dbReference type="Pfam" id="PF22908">
    <property type="entry name" value="PHD_NSD"/>
    <property type="match status" value="1"/>
</dbReference>
<dbReference type="Gene3D" id="3.30.40.10">
    <property type="entry name" value="Zinc/RING finger domain, C3HC4 (zinc finger)"/>
    <property type="match status" value="1"/>
</dbReference>
<dbReference type="SUPFAM" id="SSF53335">
    <property type="entry name" value="S-adenosyl-L-methionine-dependent methyltransferases"/>
    <property type="match status" value="1"/>
</dbReference>
<sequence length="1387" mass="156103">MNTQSSVELKAIDNLGVEKKTMAAQMIRSKVGIIVIKSERLERLGSNLKPGGADHQKISKSKVETTIDLKTGDSNSNNHRRLEDWRFRLRRPPKASDSDYDDVLERLCCVNVAFPLLHAYTDADFHSLCAFSDADWAGCPNDRRSTGGYAIYLGSNLVSWSARKQRTVSRSSTESEYKALADTVAELTWLQTLLKELRVSLKSVPTLWCDNLGAKSRRKDNRDFNWYQSQYPACLLEKLFSKVLHVSSSFRRGASANCSIWIDERNLGFIEATICGGRKSAAGMITKAAYLGKPFNDLILVRKILGHCPRKVELSVSSGDQTNKQTTTCCEGKCFRSFHASTNSEEAQDSSCESLCLTPKELEELPRIQYKCENCQYSIHQCFVCGKLGSSDKSSNTEVFRCSSATCGHFYHPYCVAKLLQKNDTEQQTLKEKIAAGEPFICPAHKCAVCKQTENEKVEDFQFAICRRCPKSYHRKCLPSYIKFEHQIGGGDDDNDDNDDDVRAWDGLLAKSRALIYCMEHEIDPDLATPARTIIFRNILNRKTEQPHKKKPAVNVTGGDSVEPSTKKSVLKSQKGVERSAIKPDGSSKKRAAVSSGLVPSKKKKVADASKNLLRRSLPTKLKNSSPNDGQSSLGSRLFDLCTGTKSNDLEKDETCIDDNNQAVADKSQLTEILPPLDDQSKKRIMELMREATSSVTLDEVKKYHLGKVPSTHAQSSRVEKSIILARVEGSVEAVNIALKKLEEGCSVEDAMAVCEPGVIDQLMRWKDKLKVYLAPFLHGRRYTSFGRHFTKVERLEKIVDKLHWYVEDGDTVVDFCCGANDFSCLMKKRLDEMGKMKCSYKNYDIARPKNDFNFEKRDWMKVSPKELPSGSRLIMGLNPPFGTYAALANKFIDSALKFKPKLIILIVPPETESRLDSSKRRPPYDLIWEDVELLAGKSFYFPGSIDVNDKQVDQWNNIAPPLYLWSRPNWTDKHKSIAQQHGHISQVQPPPQSDENGTKSGLSVGKMTQLQQPSQSNESGFTVGKMIQVHQPLQSNENGLTVGKSDREDGLPVVNEDSKSARKAKNRKNKKRKKESPDTSETKNKQIIRGGKGNQNSSKKPRHNQQRKNKEHDDQDSNRTNLAQKFEEKYEKAWASPREIEAHKHEKMSGLSREFEAQKFENKRASPHTREDKVHENLITDFSFVDVDQPSGGRYNSAIDESTFSLQNDVGQSYDEYPMRKYTSASDEPYMRSTSHRRLDGSNHVPPGYSVRPDNLQYPAYDRVVSRGPFPDEIGARVGGSYSMARNEPGLTRHPPPDTTPYNRTSMSATQRYAPKLDELNHTRVNLGRSELDEMNHVRMGGMGSRGAGLYNPPVNGPVYRMDSMGFAPGLYHPYQHNSSGGWLNE</sequence>
<dbReference type="CDD" id="cd09272">
    <property type="entry name" value="RNase_HI_RT_Ty1"/>
    <property type="match status" value="1"/>
</dbReference>
<protein>
    <recommendedName>
        <fullName evidence="5">Zinc finger PHD-type domain-containing protein</fullName>
    </recommendedName>
</protein>
<evidence type="ECO:0000256" key="3">
    <source>
        <dbReference type="ARBA" id="ARBA00022833"/>
    </source>
</evidence>
<gene>
    <name evidence="6" type="ORF">E3N88_42291</name>
</gene>
<proteinExistence type="predicted"/>
<dbReference type="OrthoDB" id="21264at2759"/>
<dbReference type="PANTHER" id="PTHR46235:SF3">
    <property type="entry name" value="PHD FINGER-CONTAINING PROTEIN DDB_G0268158"/>
    <property type="match status" value="1"/>
</dbReference>
<dbReference type="Pfam" id="PF26055">
    <property type="entry name" value="Mtase_EDM2"/>
    <property type="match status" value="1"/>
</dbReference>
<feature type="region of interest" description="Disordered" evidence="4">
    <location>
        <begin position="1226"/>
        <end position="1255"/>
    </location>
</feature>
<dbReference type="CDD" id="cd15565">
    <property type="entry name" value="PHD2_NSD"/>
    <property type="match status" value="1"/>
</dbReference>